<feature type="transmembrane region" description="Helical" evidence="6">
    <location>
        <begin position="216"/>
        <end position="240"/>
    </location>
</feature>
<evidence type="ECO:0000256" key="3">
    <source>
        <dbReference type="ARBA" id="ARBA00022692"/>
    </source>
</evidence>
<evidence type="ECO:0000259" key="7">
    <source>
        <dbReference type="PROSITE" id="PS50850"/>
    </source>
</evidence>
<dbReference type="PANTHER" id="PTHR23513">
    <property type="entry name" value="INTEGRAL MEMBRANE EFFLUX PROTEIN-RELATED"/>
    <property type="match status" value="1"/>
</dbReference>
<dbReference type="PROSITE" id="PS50850">
    <property type="entry name" value="MFS"/>
    <property type="match status" value="1"/>
</dbReference>
<organism evidence="8 9">
    <name type="scientific">Crystallibacter crystallopoietes</name>
    <dbReference type="NCBI Taxonomy" id="37928"/>
    <lineage>
        <taxon>Bacteria</taxon>
        <taxon>Bacillati</taxon>
        <taxon>Actinomycetota</taxon>
        <taxon>Actinomycetes</taxon>
        <taxon>Micrococcales</taxon>
        <taxon>Micrococcaceae</taxon>
        <taxon>Crystallibacter</taxon>
    </lineage>
</organism>
<evidence type="ECO:0000256" key="5">
    <source>
        <dbReference type="ARBA" id="ARBA00023136"/>
    </source>
</evidence>
<dbReference type="Pfam" id="PF07690">
    <property type="entry name" value="MFS_1"/>
    <property type="match status" value="1"/>
</dbReference>
<dbReference type="PANTHER" id="PTHR23513:SF18">
    <property type="entry name" value="INTEGRAL MEMBRANE PROTEIN"/>
    <property type="match status" value="1"/>
</dbReference>
<feature type="domain" description="Major facilitator superfamily (MFS) profile" evidence="7">
    <location>
        <begin position="9"/>
        <end position="401"/>
    </location>
</feature>
<protein>
    <submittedName>
        <fullName evidence="8">Predicted arabinose efflux permease, MFS family</fullName>
    </submittedName>
</protein>
<feature type="transmembrane region" description="Helical" evidence="6">
    <location>
        <begin position="310"/>
        <end position="334"/>
    </location>
</feature>
<gene>
    <name evidence="8" type="ORF">SAMN04489742_2068</name>
</gene>
<keyword evidence="2" id="KW-1003">Cell membrane</keyword>
<dbReference type="InterPro" id="IPR020846">
    <property type="entry name" value="MFS_dom"/>
</dbReference>
<keyword evidence="5 6" id="KW-0472">Membrane</keyword>
<accession>A0A1H1CT47</accession>
<evidence type="ECO:0000256" key="2">
    <source>
        <dbReference type="ARBA" id="ARBA00022475"/>
    </source>
</evidence>
<dbReference type="SUPFAM" id="SSF103473">
    <property type="entry name" value="MFS general substrate transporter"/>
    <property type="match status" value="1"/>
</dbReference>
<dbReference type="KEGG" id="acry:AC20117_07050"/>
<evidence type="ECO:0000256" key="6">
    <source>
        <dbReference type="SAM" id="Phobius"/>
    </source>
</evidence>
<dbReference type="EMBL" id="FNKH01000002">
    <property type="protein sequence ID" value="SDQ67199.1"/>
    <property type="molecule type" value="Genomic_DNA"/>
</dbReference>
<dbReference type="Proteomes" id="UP000181917">
    <property type="component" value="Unassembled WGS sequence"/>
</dbReference>
<evidence type="ECO:0000313" key="8">
    <source>
        <dbReference type="EMBL" id="SDQ67199.1"/>
    </source>
</evidence>
<evidence type="ECO:0000313" key="9">
    <source>
        <dbReference type="Proteomes" id="UP000181917"/>
    </source>
</evidence>
<dbReference type="RefSeq" id="WP_074700331.1">
    <property type="nucleotide sequence ID" value="NZ_CP018863.1"/>
</dbReference>
<keyword evidence="9" id="KW-1185">Reference proteome</keyword>
<dbReference type="CDD" id="cd06173">
    <property type="entry name" value="MFS_MefA_like"/>
    <property type="match status" value="1"/>
</dbReference>
<feature type="transmembrane region" description="Helical" evidence="6">
    <location>
        <begin position="346"/>
        <end position="366"/>
    </location>
</feature>
<feature type="transmembrane region" description="Helical" evidence="6">
    <location>
        <begin position="42"/>
        <end position="69"/>
    </location>
</feature>
<dbReference type="Gene3D" id="1.20.1250.20">
    <property type="entry name" value="MFS general substrate transporter like domains"/>
    <property type="match status" value="2"/>
</dbReference>
<feature type="transmembrane region" description="Helical" evidence="6">
    <location>
        <begin position="148"/>
        <end position="167"/>
    </location>
</feature>
<dbReference type="InterPro" id="IPR036259">
    <property type="entry name" value="MFS_trans_sf"/>
</dbReference>
<feature type="transmembrane region" description="Helical" evidence="6">
    <location>
        <begin position="252"/>
        <end position="270"/>
    </location>
</feature>
<keyword evidence="3 6" id="KW-0812">Transmembrane</keyword>
<reference evidence="8 9" key="1">
    <citation type="submission" date="2016-10" db="EMBL/GenBank/DDBJ databases">
        <authorList>
            <person name="de Groot N.N."/>
        </authorList>
    </citation>
    <scope>NUCLEOTIDE SEQUENCE [LARGE SCALE GENOMIC DNA]</scope>
    <source>
        <strain evidence="8 9">DSM 20117</strain>
    </source>
</reference>
<dbReference type="OrthoDB" id="4368225at2"/>
<feature type="transmembrane region" description="Helical" evidence="6">
    <location>
        <begin position="12"/>
        <end position="36"/>
    </location>
</feature>
<dbReference type="STRING" id="37928.SAMN04489742_2068"/>
<comment type="subcellular location">
    <subcellularLocation>
        <location evidence="1">Cell membrane</location>
        <topology evidence="1">Multi-pass membrane protein</topology>
    </subcellularLocation>
</comment>
<keyword evidence="4 6" id="KW-1133">Transmembrane helix</keyword>
<feature type="transmembrane region" description="Helical" evidence="6">
    <location>
        <begin position="372"/>
        <end position="394"/>
    </location>
</feature>
<dbReference type="InterPro" id="IPR011701">
    <property type="entry name" value="MFS"/>
</dbReference>
<sequence length="412" mass="42730">MLAVLGNRIYRKLFAAQVVALAGTGLLTVALGLLAYDLADGMAGAVLGTALTIKMLAYVGIAPVVAALVERLPKKAVLVGADAVRAAMALCLPFITEVWQIYVLVFLLQAASATFTPAFQSLIPAVLPREQDYTRALSLSRLAYDLESLLSPALAALLLTLISYQNLFVGTAAGFVFSALMVVGCRLPAPAAAPVEGSLWHRTTLGARIFRATPTLRSLLALNLVVACGTAMVLVNSVVYVRDLYGRPDTDLALALAAYGAGSMLIALLAPQVLDRVGDRTLMLTGALVLPAGLLVATGITALGNVGGGWWVLLGLWLVMGAGNSMVLTPSARLLRSAATDSTRSYVFTAQFSLSHACFILTYPLAGWAGAGIGLTAACAALAILAIMAAVAAWKAWPADAAAFVPSMKAVS</sequence>
<dbReference type="GO" id="GO:0022857">
    <property type="term" value="F:transmembrane transporter activity"/>
    <property type="evidence" value="ECO:0007669"/>
    <property type="project" value="InterPro"/>
</dbReference>
<evidence type="ECO:0000256" key="1">
    <source>
        <dbReference type="ARBA" id="ARBA00004651"/>
    </source>
</evidence>
<dbReference type="GO" id="GO:0005886">
    <property type="term" value="C:plasma membrane"/>
    <property type="evidence" value="ECO:0007669"/>
    <property type="project" value="UniProtKB-SubCell"/>
</dbReference>
<dbReference type="AlphaFoldDB" id="A0A1H1CT47"/>
<name>A0A1H1CT47_9MICC</name>
<proteinExistence type="predicted"/>
<feature type="transmembrane region" description="Helical" evidence="6">
    <location>
        <begin position="282"/>
        <end position="304"/>
    </location>
</feature>
<evidence type="ECO:0000256" key="4">
    <source>
        <dbReference type="ARBA" id="ARBA00022989"/>
    </source>
</evidence>